<organism evidence="5 6">
    <name type="scientific">Propionispira arboris</name>
    <dbReference type="NCBI Taxonomy" id="84035"/>
    <lineage>
        <taxon>Bacteria</taxon>
        <taxon>Bacillati</taxon>
        <taxon>Bacillota</taxon>
        <taxon>Negativicutes</taxon>
        <taxon>Selenomonadales</taxon>
        <taxon>Selenomonadaceae</taxon>
        <taxon>Propionispira</taxon>
    </lineage>
</organism>
<evidence type="ECO:0000256" key="3">
    <source>
        <dbReference type="ARBA" id="ARBA00022553"/>
    </source>
</evidence>
<protein>
    <submittedName>
        <fullName evidence="5">Citrate lyase subunit gamma (Acyl carrier protein)</fullName>
    </submittedName>
</protein>
<comment type="subcellular location">
    <subcellularLocation>
        <location evidence="1">Cytoplasm</location>
    </subcellularLocation>
</comment>
<dbReference type="InterPro" id="IPR023439">
    <property type="entry name" value="Mal_deCO2ase/Cit_lyase_ACP"/>
</dbReference>
<evidence type="ECO:0000313" key="6">
    <source>
        <dbReference type="Proteomes" id="UP000199662"/>
    </source>
</evidence>
<dbReference type="STRING" id="84035.SAMN05660742_10882"/>
<evidence type="ECO:0000256" key="4">
    <source>
        <dbReference type="PIRSR" id="PIRSR002736-50"/>
    </source>
</evidence>
<keyword evidence="6" id="KW-1185">Reference proteome</keyword>
<dbReference type="NCBIfam" id="NF009726">
    <property type="entry name" value="PRK13253.1"/>
    <property type="match status" value="1"/>
</dbReference>
<keyword evidence="3 4" id="KW-0597">Phosphoprotein</keyword>
<accession>A0A1H6YZU2</accession>
<dbReference type="InterPro" id="IPR006495">
    <property type="entry name" value="CitD"/>
</dbReference>
<dbReference type="GO" id="GO:0005737">
    <property type="term" value="C:cytoplasm"/>
    <property type="evidence" value="ECO:0007669"/>
    <property type="project" value="UniProtKB-SubCell"/>
</dbReference>
<reference evidence="5 6" key="1">
    <citation type="submission" date="2016-10" db="EMBL/GenBank/DDBJ databases">
        <authorList>
            <person name="de Groot N.N."/>
        </authorList>
    </citation>
    <scope>NUCLEOTIDE SEQUENCE [LARGE SCALE GENOMIC DNA]</scope>
    <source>
        <strain evidence="5 6">DSM 2179</strain>
    </source>
</reference>
<dbReference type="Pfam" id="PF06857">
    <property type="entry name" value="ACP"/>
    <property type="match status" value="1"/>
</dbReference>
<keyword evidence="2" id="KW-0963">Cytoplasm</keyword>
<dbReference type="PIRSF" id="PIRSF002736">
    <property type="entry name" value="Citrt_lyas_gamma"/>
    <property type="match status" value="1"/>
</dbReference>
<dbReference type="GO" id="GO:0016829">
    <property type="term" value="F:lyase activity"/>
    <property type="evidence" value="ECO:0007669"/>
    <property type="project" value="UniProtKB-KW"/>
</dbReference>
<feature type="modified residue" description="O-(phosphoribosyl dephospho-coenzyme A)serine" evidence="4">
    <location>
        <position position="14"/>
    </location>
</feature>
<dbReference type="NCBIfam" id="TIGR01608">
    <property type="entry name" value="citD"/>
    <property type="match status" value="1"/>
</dbReference>
<dbReference type="EMBL" id="FNZK01000008">
    <property type="protein sequence ID" value="SEJ46718.1"/>
    <property type="molecule type" value="Genomic_DNA"/>
</dbReference>
<proteinExistence type="predicted"/>
<evidence type="ECO:0000256" key="2">
    <source>
        <dbReference type="ARBA" id="ARBA00022490"/>
    </source>
</evidence>
<dbReference type="RefSeq" id="WP_019552238.1">
    <property type="nucleotide sequence ID" value="NZ_FNZK01000008.1"/>
</dbReference>
<gene>
    <name evidence="5" type="ORF">SAMN05660742_10882</name>
</gene>
<evidence type="ECO:0000313" key="5">
    <source>
        <dbReference type="EMBL" id="SEJ46718.1"/>
    </source>
</evidence>
<evidence type="ECO:0000256" key="1">
    <source>
        <dbReference type="ARBA" id="ARBA00004496"/>
    </source>
</evidence>
<sequence length="96" mass="10143">MELISKGRAGTLESGDICVVVEKCSDKGILIDLDSSVASLFGREIKAVITKTIQDLGFTSGVKVTATDKGALNCTIAARITAAVYRAAESTEFSWK</sequence>
<dbReference type="AlphaFoldDB" id="A0A1H6YZU2"/>
<keyword evidence="5" id="KW-0456">Lyase</keyword>
<dbReference type="Proteomes" id="UP000199662">
    <property type="component" value="Unassembled WGS sequence"/>
</dbReference>
<name>A0A1H6YZU2_9FIRM</name>